<evidence type="ECO:0000313" key="2">
    <source>
        <dbReference type="Proteomes" id="UP001432322"/>
    </source>
</evidence>
<dbReference type="EMBL" id="BTSY01000001">
    <property type="protein sequence ID" value="GMT09003.1"/>
    <property type="molecule type" value="Genomic_DNA"/>
</dbReference>
<protein>
    <recommendedName>
        <fullName evidence="3">WAP domain-containing protein</fullName>
    </recommendedName>
</protein>
<dbReference type="PANTHER" id="PTHR36938:SF1">
    <property type="entry name" value="WAP DOMAIN-CONTAINING PROTEIN"/>
    <property type="match status" value="1"/>
</dbReference>
<evidence type="ECO:0008006" key="3">
    <source>
        <dbReference type="Google" id="ProtNLM"/>
    </source>
</evidence>
<sequence length="149" mass="16573">KKCLKNRRVSIEKYRQLLLGKKPRHSKALPKSPKPIFPYFRTTTPSYIVDLEPVSLRALGSCRARFSSCKPHSACSSSVMCRDTEGICCRPSHTDATPLTAVSCPAPDILTPQCNKKLGVSWCDKDIDCHTPVTKRKCCPTACNYNICV</sequence>
<proteinExistence type="predicted"/>
<organism evidence="1 2">
    <name type="scientific">Pristionchus fissidentatus</name>
    <dbReference type="NCBI Taxonomy" id="1538716"/>
    <lineage>
        <taxon>Eukaryota</taxon>
        <taxon>Metazoa</taxon>
        <taxon>Ecdysozoa</taxon>
        <taxon>Nematoda</taxon>
        <taxon>Chromadorea</taxon>
        <taxon>Rhabditida</taxon>
        <taxon>Rhabditina</taxon>
        <taxon>Diplogasteromorpha</taxon>
        <taxon>Diplogasteroidea</taxon>
        <taxon>Neodiplogasteridae</taxon>
        <taxon>Pristionchus</taxon>
    </lineage>
</organism>
<dbReference type="PANTHER" id="PTHR36938">
    <property type="entry name" value="PROTEIN CBG26935"/>
    <property type="match status" value="1"/>
</dbReference>
<dbReference type="Proteomes" id="UP001432322">
    <property type="component" value="Unassembled WGS sequence"/>
</dbReference>
<reference evidence="1" key="1">
    <citation type="submission" date="2023-10" db="EMBL/GenBank/DDBJ databases">
        <title>Genome assembly of Pristionchus species.</title>
        <authorList>
            <person name="Yoshida K."/>
            <person name="Sommer R.J."/>
        </authorList>
    </citation>
    <scope>NUCLEOTIDE SEQUENCE</scope>
    <source>
        <strain evidence="1">RS5133</strain>
    </source>
</reference>
<feature type="non-terminal residue" evidence="1">
    <location>
        <position position="1"/>
    </location>
</feature>
<evidence type="ECO:0000313" key="1">
    <source>
        <dbReference type="EMBL" id="GMT09003.1"/>
    </source>
</evidence>
<dbReference type="AlphaFoldDB" id="A0AAV5UQN8"/>
<accession>A0AAV5UQN8</accession>
<keyword evidence="2" id="KW-1185">Reference proteome</keyword>
<comment type="caution">
    <text evidence="1">The sequence shown here is derived from an EMBL/GenBank/DDBJ whole genome shotgun (WGS) entry which is preliminary data.</text>
</comment>
<gene>
    <name evidence="1" type="ORF">PFISCL1PPCAC_300</name>
</gene>
<name>A0AAV5UQN8_9BILA</name>